<keyword evidence="6" id="KW-0520">NAD</keyword>
<evidence type="ECO:0000256" key="12">
    <source>
        <dbReference type="PIRSR" id="PIRSR000097-3"/>
    </source>
</evidence>
<dbReference type="PIRSF" id="PIRSF000097">
    <property type="entry name" value="AKR"/>
    <property type="match status" value="1"/>
</dbReference>
<keyword evidence="4" id="KW-0119">Carbohydrate metabolism</keyword>
<evidence type="ECO:0000256" key="2">
    <source>
        <dbReference type="ARBA" id="ARBA00007905"/>
    </source>
</evidence>
<comment type="catalytic activity">
    <reaction evidence="8">
        <text>xylitol + NADP(+) = D-xylose + NADPH + H(+)</text>
        <dbReference type="Rhea" id="RHEA:27445"/>
        <dbReference type="ChEBI" id="CHEBI:15378"/>
        <dbReference type="ChEBI" id="CHEBI:17151"/>
        <dbReference type="ChEBI" id="CHEBI:53455"/>
        <dbReference type="ChEBI" id="CHEBI:57783"/>
        <dbReference type="ChEBI" id="CHEBI:58349"/>
        <dbReference type="EC" id="1.1.1.307"/>
    </reaction>
</comment>
<dbReference type="FunFam" id="3.20.20.100:FF:000007">
    <property type="entry name" value="NAD(P)H-dependent D-xylose reductase xyl1"/>
    <property type="match status" value="1"/>
</dbReference>
<evidence type="ECO:0000256" key="8">
    <source>
        <dbReference type="ARBA" id="ARBA00047534"/>
    </source>
</evidence>
<evidence type="ECO:0000256" key="7">
    <source>
        <dbReference type="ARBA" id="ARBA00025065"/>
    </source>
</evidence>
<evidence type="ECO:0000256" key="4">
    <source>
        <dbReference type="ARBA" id="ARBA00022629"/>
    </source>
</evidence>
<dbReference type="EC" id="1.1.1.307" evidence="3"/>
<evidence type="ECO:0000256" key="9">
    <source>
        <dbReference type="ARBA" id="ARBA00049485"/>
    </source>
</evidence>
<comment type="caution">
    <text evidence="14">The sequence shown here is derived from an EMBL/GenBank/DDBJ whole genome shotgun (WGS) entry which is preliminary data.</text>
</comment>
<comment type="similarity">
    <text evidence="2">Belongs to the aldo/keto reductase family.</text>
</comment>
<dbReference type="GO" id="GO:0042732">
    <property type="term" value="P:D-xylose metabolic process"/>
    <property type="evidence" value="ECO:0007669"/>
    <property type="project" value="UniProtKB-KW"/>
</dbReference>
<proteinExistence type="inferred from homology"/>
<name>A0AAV9NDN6_9EURO</name>
<evidence type="ECO:0000256" key="3">
    <source>
        <dbReference type="ARBA" id="ARBA00012845"/>
    </source>
</evidence>
<keyword evidence="15" id="KW-1185">Reference proteome</keyword>
<evidence type="ECO:0000256" key="10">
    <source>
        <dbReference type="PIRSR" id="PIRSR000097-1"/>
    </source>
</evidence>
<feature type="binding site" evidence="11">
    <location>
        <position position="114"/>
    </location>
    <ligand>
        <name>substrate</name>
    </ligand>
</feature>
<dbReference type="SUPFAM" id="SSF51430">
    <property type="entry name" value="NAD(P)-linked oxidoreductase"/>
    <property type="match status" value="1"/>
</dbReference>
<dbReference type="PANTHER" id="PTHR11732">
    <property type="entry name" value="ALDO/KETO REDUCTASE"/>
    <property type="match status" value="1"/>
</dbReference>
<keyword evidence="4" id="KW-0859">Xylose metabolism</keyword>
<comment type="pathway">
    <text evidence="1">Carbohydrate metabolism; D-xylose degradation.</text>
</comment>
<dbReference type="PRINTS" id="PR00069">
    <property type="entry name" value="ALDKETRDTASE"/>
</dbReference>
<organism evidence="14 15">
    <name type="scientific">Exophiala bonariae</name>
    <dbReference type="NCBI Taxonomy" id="1690606"/>
    <lineage>
        <taxon>Eukaryota</taxon>
        <taxon>Fungi</taxon>
        <taxon>Dikarya</taxon>
        <taxon>Ascomycota</taxon>
        <taxon>Pezizomycotina</taxon>
        <taxon>Eurotiomycetes</taxon>
        <taxon>Chaetothyriomycetidae</taxon>
        <taxon>Chaetothyriales</taxon>
        <taxon>Herpotrichiellaceae</taxon>
        <taxon>Exophiala</taxon>
    </lineage>
</organism>
<feature type="site" description="Lowers pKa of active site Tyr" evidence="12">
    <location>
        <position position="81"/>
    </location>
</feature>
<evidence type="ECO:0000259" key="13">
    <source>
        <dbReference type="Pfam" id="PF00248"/>
    </source>
</evidence>
<dbReference type="InterPro" id="IPR036812">
    <property type="entry name" value="NAD(P)_OxRdtase_dom_sf"/>
</dbReference>
<dbReference type="Pfam" id="PF00248">
    <property type="entry name" value="Aldo_ket_red"/>
    <property type="match status" value="1"/>
</dbReference>
<feature type="active site" description="Proton donor" evidence="10">
    <location>
        <position position="52"/>
    </location>
</feature>
<dbReference type="Gene3D" id="3.20.20.100">
    <property type="entry name" value="NADP-dependent oxidoreductase domain"/>
    <property type="match status" value="1"/>
</dbReference>
<reference evidence="14 15" key="1">
    <citation type="submission" date="2023-08" db="EMBL/GenBank/DDBJ databases">
        <title>Black Yeasts Isolated from many extreme environments.</title>
        <authorList>
            <person name="Coleine C."/>
            <person name="Stajich J.E."/>
            <person name="Selbmann L."/>
        </authorList>
    </citation>
    <scope>NUCLEOTIDE SEQUENCE [LARGE SCALE GENOMIC DNA]</scope>
    <source>
        <strain evidence="14 15">CCFEE 5792</strain>
    </source>
</reference>
<dbReference type="AlphaFoldDB" id="A0AAV9NDN6"/>
<evidence type="ECO:0000313" key="14">
    <source>
        <dbReference type="EMBL" id="KAK5055233.1"/>
    </source>
</evidence>
<evidence type="ECO:0000256" key="11">
    <source>
        <dbReference type="PIRSR" id="PIRSR000097-2"/>
    </source>
</evidence>
<evidence type="ECO:0000256" key="6">
    <source>
        <dbReference type="ARBA" id="ARBA00023027"/>
    </source>
</evidence>
<dbReference type="GO" id="GO:0016491">
    <property type="term" value="F:oxidoreductase activity"/>
    <property type="evidence" value="ECO:0007669"/>
    <property type="project" value="UniProtKB-KW"/>
</dbReference>
<accession>A0AAV9NDN6</accession>
<dbReference type="Proteomes" id="UP001358417">
    <property type="component" value="Unassembled WGS sequence"/>
</dbReference>
<keyword evidence="5" id="KW-0560">Oxidoreductase</keyword>
<feature type="domain" description="NADP-dependent oxidoreductase" evidence="13">
    <location>
        <begin position="21"/>
        <end position="310"/>
    </location>
</feature>
<comment type="function">
    <text evidence="7">Catalyzes the initial reaction in the xylose utilization pathway by reducing D-xylose into xylitol. Xylose is a major component of hemicelluloses such as xylan. Most fungi utilize D-xylose via three enzymatic reactions, xylose reductase (XR), xylitol dehydrogenase (XDH), and xylulokinase, to form xylulose 5-phosphate, which enters pentose phosphate pathway.</text>
</comment>
<evidence type="ECO:0000256" key="1">
    <source>
        <dbReference type="ARBA" id="ARBA00004722"/>
    </source>
</evidence>
<dbReference type="PROSITE" id="PS00063">
    <property type="entry name" value="ALDOKETO_REDUCTASE_3"/>
    <property type="match status" value="1"/>
</dbReference>
<dbReference type="PROSITE" id="PS00798">
    <property type="entry name" value="ALDOKETO_REDUCTASE_1"/>
    <property type="match status" value="1"/>
</dbReference>
<evidence type="ECO:0000313" key="15">
    <source>
        <dbReference type="Proteomes" id="UP001358417"/>
    </source>
</evidence>
<gene>
    <name evidence="14" type="ORF">LTR84_012983</name>
</gene>
<dbReference type="GeneID" id="89981119"/>
<comment type="catalytic activity">
    <reaction evidence="9">
        <text>xylitol + NAD(+) = D-xylose + NADH + H(+)</text>
        <dbReference type="Rhea" id="RHEA:27441"/>
        <dbReference type="ChEBI" id="CHEBI:15378"/>
        <dbReference type="ChEBI" id="CHEBI:17151"/>
        <dbReference type="ChEBI" id="CHEBI:53455"/>
        <dbReference type="ChEBI" id="CHEBI:57540"/>
        <dbReference type="ChEBI" id="CHEBI:57945"/>
        <dbReference type="EC" id="1.1.1.307"/>
    </reaction>
</comment>
<dbReference type="EMBL" id="JAVRRD010000009">
    <property type="protein sequence ID" value="KAK5055233.1"/>
    <property type="molecule type" value="Genomic_DNA"/>
</dbReference>
<protein>
    <recommendedName>
        <fullName evidence="3">D-xylose reductase [NAD(P)H]</fullName>
        <ecNumber evidence="3">1.1.1.307</ecNumber>
    </recommendedName>
</protein>
<dbReference type="InterPro" id="IPR023210">
    <property type="entry name" value="NADP_OxRdtase_dom"/>
</dbReference>
<dbReference type="InterPro" id="IPR020471">
    <property type="entry name" value="AKR"/>
</dbReference>
<dbReference type="InterPro" id="IPR018170">
    <property type="entry name" value="Aldo/ket_reductase_CS"/>
</dbReference>
<dbReference type="RefSeq" id="XP_064707664.1">
    <property type="nucleotide sequence ID" value="XM_064856488.1"/>
</dbReference>
<evidence type="ECO:0000256" key="5">
    <source>
        <dbReference type="ARBA" id="ARBA00023002"/>
    </source>
</evidence>
<sequence length="330" mass="36920">MAPSTPSLKLASGTTMPQAGFGLWKVPADQAAETVYNAIKNGYRLFDGAYDYQNEKEAGQGIQRAIKEGLVQRSDIFVTTKLWNNYHSREHALSMAKAQNEAWGLDYIDLYLIHFPIALKYISPDELRYPGWWQDAEQKTIARANVSIQETWQALEEVVDAGIAKAIGISNAQAQILYDITTYARHPLSVLQIEHHPYLVQPDLVALAKDLNVAVTAYSSFGPQSFLELPEAFRKRPESISTLFETDAVKSAADAHGKTPAQVLLRWSTQRGIAVIPKSNNPDRLKQNLDVVDGSFDLTDEQIEKISALDKGLRFNDPGYYLHEPLRIFA</sequence>